<gene>
    <name evidence="2" type="ORF">EYB31_25515</name>
</gene>
<evidence type="ECO:0000259" key="1">
    <source>
        <dbReference type="Pfam" id="PF07883"/>
    </source>
</evidence>
<dbReference type="Proteomes" id="UP000293142">
    <property type="component" value="Unassembled WGS sequence"/>
</dbReference>
<dbReference type="InterPro" id="IPR011051">
    <property type="entry name" value="RmlC_Cupin_sf"/>
</dbReference>
<evidence type="ECO:0000313" key="3">
    <source>
        <dbReference type="Proteomes" id="UP000293142"/>
    </source>
</evidence>
<dbReference type="PANTHER" id="PTHR36448">
    <property type="entry name" value="BLR7373 PROTEIN"/>
    <property type="match status" value="1"/>
</dbReference>
<feature type="domain" description="Cupin type-2" evidence="1">
    <location>
        <begin position="6"/>
        <end position="65"/>
    </location>
</feature>
<evidence type="ECO:0000313" key="2">
    <source>
        <dbReference type="EMBL" id="TBL74675.1"/>
    </source>
</evidence>
<dbReference type="Pfam" id="PF07883">
    <property type="entry name" value="Cupin_2"/>
    <property type="match status" value="1"/>
</dbReference>
<dbReference type="PANTHER" id="PTHR36448:SF2">
    <property type="entry name" value="CUPIN TYPE-1 DOMAIN-CONTAINING PROTEIN"/>
    <property type="match status" value="1"/>
</dbReference>
<organism evidence="2 3">
    <name type="scientific">Paenibacillus thalictri</name>
    <dbReference type="NCBI Taxonomy" id="2527873"/>
    <lineage>
        <taxon>Bacteria</taxon>
        <taxon>Bacillati</taxon>
        <taxon>Bacillota</taxon>
        <taxon>Bacilli</taxon>
        <taxon>Bacillales</taxon>
        <taxon>Paenibacillaceae</taxon>
        <taxon>Paenibacillus</taxon>
    </lineage>
</organism>
<comment type="caution">
    <text evidence="2">The sequence shown here is derived from an EMBL/GenBank/DDBJ whole genome shotgun (WGS) entry which is preliminary data.</text>
</comment>
<sequence>MCGFFKKGDVFGYHHYHSNCHEVLGIMYGSATLHIGGDSGQEVKVHAGDVIVLPAGTGHKRLNASADFQVVGAYPGGMSYDLKTGRPDERPHALCDIQKVPFPDLDPVYGTHGPLVDEWKMDGG</sequence>
<dbReference type="Gene3D" id="2.60.120.10">
    <property type="entry name" value="Jelly Rolls"/>
    <property type="match status" value="1"/>
</dbReference>
<proteinExistence type="predicted"/>
<dbReference type="OrthoDB" id="9791759at2"/>
<dbReference type="InterPro" id="IPR014710">
    <property type="entry name" value="RmlC-like_jellyroll"/>
</dbReference>
<dbReference type="SUPFAM" id="SSF51182">
    <property type="entry name" value="RmlC-like cupins"/>
    <property type="match status" value="1"/>
</dbReference>
<keyword evidence="3" id="KW-1185">Reference proteome</keyword>
<name>A0A4Q9DLQ3_9BACL</name>
<accession>A0A4Q9DLQ3</accession>
<dbReference type="InterPro" id="IPR014500">
    <property type="entry name" value="UCP019307_cupin"/>
</dbReference>
<dbReference type="EMBL" id="SIRE01000019">
    <property type="protein sequence ID" value="TBL74675.1"/>
    <property type="molecule type" value="Genomic_DNA"/>
</dbReference>
<reference evidence="2 3" key="1">
    <citation type="submission" date="2019-02" db="EMBL/GenBank/DDBJ databases">
        <title>Paenibacillus sp. nov., isolated from surface-sterilized tissue of Thalictrum simplex L.</title>
        <authorList>
            <person name="Tuo L."/>
        </authorList>
    </citation>
    <scope>NUCLEOTIDE SEQUENCE [LARGE SCALE GENOMIC DNA]</scope>
    <source>
        <strain evidence="2 3">N2SHLJ1</strain>
    </source>
</reference>
<dbReference type="PIRSF" id="PIRSF019307">
    <property type="entry name" value="UCP019307"/>
    <property type="match status" value="1"/>
</dbReference>
<dbReference type="RefSeq" id="WP_131016258.1">
    <property type="nucleotide sequence ID" value="NZ_SIRE01000019.1"/>
</dbReference>
<dbReference type="AlphaFoldDB" id="A0A4Q9DLQ3"/>
<dbReference type="CDD" id="cd02219">
    <property type="entry name" value="cupin_YjlB-like"/>
    <property type="match status" value="1"/>
</dbReference>
<dbReference type="InterPro" id="IPR013096">
    <property type="entry name" value="Cupin_2"/>
</dbReference>
<protein>
    <submittedName>
        <fullName evidence="2">Cupin domain-containing protein</fullName>
    </submittedName>
</protein>
<dbReference type="InterPro" id="IPR047121">
    <property type="entry name" value="YjiB-like"/>
</dbReference>